<keyword evidence="2" id="KW-0238">DNA-binding</keyword>
<evidence type="ECO:0000256" key="3">
    <source>
        <dbReference type="ARBA" id="ARBA00023163"/>
    </source>
</evidence>
<dbReference type="SUPFAM" id="SSF46689">
    <property type="entry name" value="Homeodomain-like"/>
    <property type="match status" value="1"/>
</dbReference>
<dbReference type="GO" id="GO:0003700">
    <property type="term" value="F:DNA-binding transcription factor activity"/>
    <property type="evidence" value="ECO:0007669"/>
    <property type="project" value="InterPro"/>
</dbReference>
<dbReference type="Proteomes" id="UP000510844">
    <property type="component" value="Chromosome"/>
</dbReference>
<gene>
    <name evidence="5" type="ORF">H1D33_24045</name>
</gene>
<evidence type="ECO:0000256" key="1">
    <source>
        <dbReference type="ARBA" id="ARBA00023015"/>
    </source>
</evidence>
<dbReference type="InterPro" id="IPR018060">
    <property type="entry name" value="HTH_AraC"/>
</dbReference>
<evidence type="ECO:0000259" key="4">
    <source>
        <dbReference type="PROSITE" id="PS01124"/>
    </source>
</evidence>
<evidence type="ECO:0000256" key="2">
    <source>
        <dbReference type="ARBA" id="ARBA00023125"/>
    </source>
</evidence>
<name>A0A7L6B356_9ACTN</name>
<dbReference type="AlphaFoldDB" id="A0A7L6B356"/>
<keyword evidence="3" id="KW-0804">Transcription</keyword>
<dbReference type="SMART" id="SM00342">
    <property type="entry name" value="HTH_ARAC"/>
    <property type="match status" value="1"/>
</dbReference>
<keyword evidence="1" id="KW-0805">Transcription regulation</keyword>
<accession>A0A7L6B356</accession>
<reference evidence="6" key="1">
    <citation type="submission" date="2020-07" db="EMBL/GenBank/DDBJ databases">
        <title>A new Micromonospora strain with potent antibiotic activity isolated from the microbiome of a mid-Atlantic deep-sea sponge.</title>
        <authorList>
            <person name="Back C.R."/>
            <person name="Stennett H.L."/>
            <person name="Williams S.E."/>
            <person name="Wang L."/>
            <person name="Ojeda Gomez J."/>
            <person name="Abdulle O.M."/>
            <person name="Duffy T."/>
            <person name="Hendry K.R."/>
            <person name="Powell D."/>
            <person name="Stach J.E."/>
            <person name="Essex-Lopresti A.E."/>
            <person name="Willis C.L."/>
            <person name="Curnow P."/>
            <person name="Race P.R."/>
        </authorList>
    </citation>
    <scope>NUCLEOTIDE SEQUENCE [LARGE SCALE GENOMIC DNA]</scope>
    <source>
        <strain evidence="6">28ISP2-46</strain>
    </source>
</reference>
<dbReference type="Pfam" id="PF12833">
    <property type="entry name" value="HTH_18"/>
    <property type="match status" value="1"/>
</dbReference>
<dbReference type="GO" id="GO:0043565">
    <property type="term" value="F:sequence-specific DNA binding"/>
    <property type="evidence" value="ECO:0007669"/>
    <property type="project" value="InterPro"/>
</dbReference>
<sequence>MTTGADIVPVVRHELVTREPDVACQAILALTGHQAILGSPRHDFRFALRTTQAGPLGLDRMAHLMEARSQTGPYADFMAVHVVRGRLGLASGQADVRTPPGSVRTSAPTPSWVSWTDLSGMVVRLPIERVALVAAVRAEPAPPTFRFLGPTPVSPAMVQAWVRLSSFLHGLSDDALGQPLVQASLVDLAATTALAVFPNTTMTAGYLPQPSRVAPAVVRRARAYLDEHAAEPVTVAQVAAACGVGARALQAAFQRHVGQSPLTYLRQVRLARAHRDLTAADPAEGATVAAVARRWGWANPGRFAAAYREEYGRQPSETLWD</sequence>
<dbReference type="EMBL" id="CP059322">
    <property type="protein sequence ID" value="QLQ36357.1"/>
    <property type="molecule type" value="Genomic_DNA"/>
</dbReference>
<dbReference type="RefSeq" id="WP_181568873.1">
    <property type="nucleotide sequence ID" value="NZ_CP059322.2"/>
</dbReference>
<proteinExistence type="predicted"/>
<keyword evidence="6" id="KW-1185">Reference proteome</keyword>
<feature type="domain" description="HTH araC/xylS-type" evidence="4">
    <location>
        <begin position="219"/>
        <end position="321"/>
    </location>
</feature>
<reference evidence="5 6" key="2">
    <citation type="journal article" date="2021" name="Mar. Drugs">
        <title>A New Micromonospora Strain with Antibiotic Activity Isolated from the Microbiome of a Mid-Atlantic Deep-Sea Sponge.</title>
        <authorList>
            <person name="Back C.R."/>
            <person name="Stennett H.L."/>
            <person name="Williams S.E."/>
            <person name="Wang L."/>
            <person name="Ojeda Gomez J."/>
            <person name="Abdulle O.M."/>
            <person name="Duffy T."/>
            <person name="Neal C."/>
            <person name="Mantell J."/>
            <person name="Jepson M.A."/>
            <person name="Hendry K.R."/>
            <person name="Powell D."/>
            <person name="Stach J.E.M."/>
            <person name="Essex-Lopresti A.E."/>
            <person name="Willis C.L."/>
            <person name="Curnow P."/>
            <person name="Race P.R."/>
        </authorList>
    </citation>
    <scope>NUCLEOTIDE SEQUENCE [LARGE SCALE GENOMIC DNA]</scope>
    <source>
        <strain evidence="5 6">28ISP2-46</strain>
    </source>
</reference>
<dbReference type="Gene3D" id="1.10.10.60">
    <property type="entry name" value="Homeodomain-like"/>
    <property type="match status" value="1"/>
</dbReference>
<evidence type="ECO:0000313" key="5">
    <source>
        <dbReference type="EMBL" id="QLQ36357.1"/>
    </source>
</evidence>
<dbReference type="InterPro" id="IPR050204">
    <property type="entry name" value="AraC_XylS_family_regulators"/>
</dbReference>
<evidence type="ECO:0000313" key="6">
    <source>
        <dbReference type="Proteomes" id="UP000510844"/>
    </source>
</evidence>
<dbReference type="KEGG" id="mfeu:H1D33_24045"/>
<protein>
    <submittedName>
        <fullName evidence="5">AraC family transcriptional regulator</fullName>
    </submittedName>
</protein>
<dbReference type="PANTHER" id="PTHR46796">
    <property type="entry name" value="HTH-TYPE TRANSCRIPTIONAL ACTIVATOR RHAS-RELATED"/>
    <property type="match status" value="1"/>
</dbReference>
<organism evidence="5 6">
    <name type="scientific">Micromonospora robiginosa</name>
    <dbReference type="NCBI Taxonomy" id="2749844"/>
    <lineage>
        <taxon>Bacteria</taxon>
        <taxon>Bacillati</taxon>
        <taxon>Actinomycetota</taxon>
        <taxon>Actinomycetes</taxon>
        <taxon>Micromonosporales</taxon>
        <taxon>Micromonosporaceae</taxon>
        <taxon>Micromonospora</taxon>
    </lineage>
</organism>
<dbReference type="InterPro" id="IPR009057">
    <property type="entry name" value="Homeodomain-like_sf"/>
</dbReference>
<dbReference type="PROSITE" id="PS01124">
    <property type="entry name" value="HTH_ARAC_FAMILY_2"/>
    <property type="match status" value="1"/>
</dbReference>
<dbReference type="PANTHER" id="PTHR46796:SF12">
    <property type="entry name" value="HTH-TYPE DNA-BINDING TRANSCRIPTIONAL ACTIVATOR EUTR"/>
    <property type="match status" value="1"/>
</dbReference>